<dbReference type="AlphaFoldDB" id="A0A4Y2VPG2"/>
<dbReference type="EMBL" id="BGPR01050026">
    <property type="protein sequence ID" value="GBO27029.1"/>
    <property type="molecule type" value="Genomic_DNA"/>
</dbReference>
<dbReference type="Proteomes" id="UP000499080">
    <property type="component" value="Unassembled WGS sequence"/>
</dbReference>
<evidence type="ECO:0000313" key="2">
    <source>
        <dbReference type="EMBL" id="GBO27029.1"/>
    </source>
</evidence>
<gene>
    <name evidence="2" type="ORF">AVEN_49670_1</name>
</gene>
<protein>
    <submittedName>
        <fullName evidence="2">Uncharacterized protein</fullName>
    </submittedName>
</protein>
<comment type="caution">
    <text evidence="2">The sequence shown here is derived from an EMBL/GenBank/DDBJ whole genome shotgun (WGS) entry which is preliminary data.</text>
</comment>
<evidence type="ECO:0000313" key="3">
    <source>
        <dbReference type="Proteomes" id="UP000499080"/>
    </source>
</evidence>
<proteinExistence type="predicted"/>
<feature type="region of interest" description="Disordered" evidence="1">
    <location>
        <begin position="1"/>
        <end position="43"/>
    </location>
</feature>
<organism evidence="2 3">
    <name type="scientific">Araneus ventricosus</name>
    <name type="common">Orbweaver spider</name>
    <name type="synonym">Epeira ventricosa</name>
    <dbReference type="NCBI Taxonomy" id="182803"/>
    <lineage>
        <taxon>Eukaryota</taxon>
        <taxon>Metazoa</taxon>
        <taxon>Ecdysozoa</taxon>
        <taxon>Arthropoda</taxon>
        <taxon>Chelicerata</taxon>
        <taxon>Arachnida</taxon>
        <taxon>Araneae</taxon>
        <taxon>Araneomorphae</taxon>
        <taxon>Entelegynae</taxon>
        <taxon>Araneoidea</taxon>
        <taxon>Araneidae</taxon>
        <taxon>Araneus</taxon>
    </lineage>
</organism>
<name>A0A4Y2VPG2_ARAVE</name>
<keyword evidence="3" id="KW-1185">Reference proteome</keyword>
<sequence>MYDLKMKPTISFKFPDGSAEQPKDSVGRSSHLEWNKGPGSRFAKTSELCPKVIAFEMSNKYCWSLLNKFLSISGCPMSTQPVRVL</sequence>
<accession>A0A4Y2VPG2</accession>
<reference evidence="2 3" key="1">
    <citation type="journal article" date="2019" name="Sci. Rep.">
        <title>Orb-weaving spider Araneus ventricosus genome elucidates the spidroin gene catalogue.</title>
        <authorList>
            <person name="Kono N."/>
            <person name="Nakamura H."/>
            <person name="Ohtoshi R."/>
            <person name="Moran D.A.P."/>
            <person name="Shinohara A."/>
            <person name="Yoshida Y."/>
            <person name="Fujiwara M."/>
            <person name="Mori M."/>
            <person name="Tomita M."/>
            <person name="Arakawa K."/>
        </authorList>
    </citation>
    <scope>NUCLEOTIDE SEQUENCE [LARGE SCALE GENOMIC DNA]</scope>
</reference>
<evidence type="ECO:0000256" key="1">
    <source>
        <dbReference type="SAM" id="MobiDB-lite"/>
    </source>
</evidence>
<feature type="compositionally biased region" description="Basic and acidic residues" evidence="1">
    <location>
        <begin position="21"/>
        <end position="34"/>
    </location>
</feature>